<keyword evidence="6" id="KW-0325">Glycoprotein</keyword>
<feature type="region of interest" description="Disordered" evidence="7">
    <location>
        <begin position="763"/>
        <end position="786"/>
    </location>
</feature>
<dbReference type="PANTHER" id="PTHR23412:SF15">
    <property type="entry name" value="MESOTHELIN-LIKE PROTEIN"/>
    <property type="match status" value="1"/>
</dbReference>
<evidence type="ECO:0000256" key="3">
    <source>
        <dbReference type="ARBA" id="ARBA00022729"/>
    </source>
</evidence>
<dbReference type="InterPro" id="IPR010335">
    <property type="entry name" value="Mesothelin"/>
</dbReference>
<sequence length="824" mass="90396">MLGCTLHQPQVPAVVSKVLAIMGIEQGFREEGREVLQTETQPTLGYTCKQHTLEAPTIQSEVSQPPRLLSSLGSPTPGPRVWDGWVNASRELSCWLPWGREQVPAPQLVQKDVFPRWDSLSQDHPNRPSSHGPLGRTVVLPLGGAGVFQPPTCQTLNLFVTKAPWNVGQISQILQGDLVRHGEPPLTQAASMGPCLQTLAGGLLQGVVDTDRLGQWDSDNSALLRDFWCQPASQLSRDQLSALVRRMAAQKVVLEAWQLSCLANLVEQRGLQDDFELHPPNLLLFYNLTQVTADDCQAFTRHAGQGDTELLANLPDQRVALQRMALDCLGSPGPQLSASHLLLLGGLVCDMDAASIVTADPQVLQNLQNCSRLTTTQQDALNMLLASGRTKLGSPDSWNLEGLQALGPLAIHISPRLWTRVPEAVGLDFFRSSVTAFREGRLGPRDARRFVTGFLKAKVASPRSRRGTGRACLQGDITATTLRDGLFLVRYDCPQLESCLDTRVLRANLDPLLQQPLPAECQRVVKAKLSQIYPHGIPEDQLKRITSLVYLYSSTEIKQWNITSLSTVLALLAADVALDNQTEAVLQKYLDHNGTLTGPLLIAIGGSRLCWMSPRQIQTIRPSEFRLAGAPDISACPQSRKNVLYAKAQEAFRDTMPAIKYYHLMRPYLGGATVEELQHLAQGNVSLDIDTFTNLNPRVMLNLSADNVMTLLGQNVGDLQKVRSLPIVSRWLDGLSRSALHQLGLDNNAVSSSDSAFMTQETLNIKPRPPHPAYPSDQPMNDAETPTSGIPRAHLASLPLVLLLPSSLLWLLHQMPLCPPRPAH</sequence>
<dbReference type="AlphaFoldDB" id="A0A9B0U1C6"/>
<dbReference type="GO" id="GO:0009986">
    <property type="term" value="C:cell surface"/>
    <property type="evidence" value="ECO:0007669"/>
    <property type="project" value="TreeGrafter"/>
</dbReference>
<evidence type="ECO:0000256" key="6">
    <source>
        <dbReference type="ARBA" id="ARBA00023180"/>
    </source>
</evidence>
<dbReference type="Proteomes" id="UP000504623">
    <property type="component" value="Unplaced"/>
</dbReference>
<accession>A0A9B0U1C6</accession>
<evidence type="ECO:0000256" key="4">
    <source>
        <dbReference type="ARBA" id="ARBA00022889"/>
    </source>
</evidence>
<proteinExistence type="inferred from homology"/>
<dbReference type="Pfam" id="PF06060">
    <property type="entry name" value="Mesothelin"/>
    <property type="match status" value="1"/>
</dbReference>
<evidence type="ECO:0000256" key="7">
    <source>
        <dbReference type="SAM" id="MobiDB-lite"/>
    </source>
</evidence>
<name>A0A9B0U1C6_CHRAS</name>
<keyword evidence="5" id="KW-0472">Membrane</keyword>
<comment type="similarity">
    <text evidence="2">Belongs to the mesothelin family.</text>
</comment>
<keyword evidence="8" id="KW-1185">Reference proteome</keyword>
<dbReference type="InterPro" id="IPR026664">
    <property type="entry name" value="Stereocilin-rel"/>
</dbReference>
<dbReference type="PANTHER" id="PTHR23412">
    <property type="entry name" value="STEREOCILIN RELATED"/>
    <property type="match status" value="1"/>
</dbReference>
<dbReference type="RefSeq" id="XP_006873986.1">
    <property type="nucleotide sequence ID" value="XM_006873924.1"/>
</dbReference>
<dbReference type="GO" id="GO:0016020">
    <property type="term" value="C:membrane"/>
    <property type="evidence" value="ECO:0007669"/>
    <property type="project" value="UniProtKB-SubCell"/>
</dbReference>
<keyword evidence="3" id="KW-0732">Signal</keyword>
<dbReference type="GeneID" id="102829532"/>
<comment type="subcellular location">
    <subcellularLocation>
        <location evidence="1">Membrane</location>
    </subcellularLocation>
</comment>
<dbReference type="OrthoDB" id="9909579at2759"/>
<evidence type="ECO:0000313" key="8">
    <source>
        <dbReference type="Proteomes" id="UP000504623"/>
    </source>
</evidence>
<evidence type="ECO:0000256" key="2">
    <source>
        <dbReference type="ARBA" id="ARBA00011016"/>
    </source>
</evidence>
<evidence type="ECO:0000313" key="9">
    <source>
        <dbReference type="RefSeq" id="XP_006873986.1"/>
    </source>
</evidence>
<protein>
    <submittedName>
        <fullName evidence="9">Mesothelin-like protein-like</fullName>
    </submittedName>
</protein>
<dbReference type="GO" id="GO:0007160">
    <property type="term" value="P:cell-matrix adhesion"/>
    <property type="evidence" value="ECO:0007669"/>
    <property type="project" value="TreeGrafter"/>
</dbReference>
<evidence type="ECO:0000256" key="5">
    <source>
        <dbReference type="ARBA" id="ARBA00023136"/>
    </source>
</evidence>
<reference evidence="9" key="1">
    <citation type="submission" date="2025-08" db="UniProtKB">
        <authorList>
            <consortium name="RefSeq"/>
        </authorList>
    </citation>
    <scope>IDENTIFICATION</scope>
    <source>
        <tissue evidence="9">Spleen</tissue>
    </source>
</reference>
<evidence type="ECO:0000256" key="1">
    <source>
        <dbReference type="ARBA" id="ARBA00004370"/>
    </source>
</evidence>
<keyword evidence="4" id="KW-0130">Cell adhesion</keyword>
<gene>
    <name evidence="9" type="primary">LOC102829532</name>
</gene>
<organism evidence="8 9">
    <name type="scientific">Chrysochloris asiatica</name>
    <name type="common">Cape golden mole</name>
    <dbReference type="NCBI Taxonomy" id="185453"/>
    <lineage>
        <taxon>Eukaryota</taxon>
        <taxon>Metazoa</taxon>
        <taxon>Chordata</taxon>
        <taxon>Craniata</taxon>
        <taxon>Vertebrata</taxon>
        <taxon>Euteleostomi</taxon>
        <taxon>Mammalia</taxon>
        <taxon>Eutheria</taxon>
        <taxon>Afrotheria</taxon>
        <taxon>Chrysochloridae</taxon>
        <taxon>Chrysochlorinae</taxon>
        <taxon>Chrysochloris</taxon>
    </lineage>
</organism>